<keyword evidence="1" id="KW-0812">Transmembrane</keyword>
<dbReference type="AlphaFoldDB" id="A0AAV4UZ61"/>
<dbReference type="EMBL" id="BPLR01013691">
    <property type="protein sequence ID" value="GIY63005.1"/>
    <property type="molecule type" value="Genomic_DNA"/>
</dbReference>
<sequence>MRIFEQTWKRALKRNISLTLAFEAQRKSFSKVLSLLLLLLLACSWYVVLKIDLSPRRSLEFFQMGAVGKMAFCCMLMVVAYFIYLVHNPRASSIFGRFIHPQKNTHCKVCDKKIQEVLCLN</sequence>
<name>A0AAV4UZ61_CAEEX</name>
<organism evidence="2 3">
    <name type="scientific">Caerostris extrusa</name>
    <name type="common">Bark spider</name>
    <name type="synonym">Caerostris bankana</name>
    <dbReference type="NCBI Taxonomy" id="172846"/>
    <lineage>
        <taxon>Eukaryota</taxon>
        <taxon>Metazoa</taxon>
        <taxon>Ecdysozoa</taxon>
        <taxon>Arthropoda</taxon>
        <taxon>Chelicerata</taxon>
        <taxon>Arachnida</taxon>
        <taxon>Araneae</taxon>
        <taxon>Araneomorphae</taxon>
        <taxon>Entelegynae</taxon>
        <taxon>Araneoidea</taxon>
        <taxon>Araneidae</taxon>
        <taxon>Caerostris</taxon>
    </lineage>
</organism>
<evidence type="ECO:0000256" key="1">
    <source>
        <dbReference type="SAM" id="Phobius"/>
    </source>
</evidence>
<comment type="caution">
    <text evidence="2">The sequence shown here is derived from an EMBL/GenBank/DDBJ whole genome shotgun (WGS) entry which is preliminary data.</text>
</comment>
<proteinExistence type="predicted"/>
<evidence type="ECO:0000313" key="3">
    <source>
        <dbReference type="Proteomes" id="UP001054945"/>
    </source>
</evidence>
<protein>
    <submittedName>
        <fullName evidence="2">Uncharacterized protein</fullName>
    </submittedName>
</protein>
<reference evidence="2 3" key="1">
    <citation type="submission" date="2021-06" db="EMBL/GenBank/DDBJ databases">
        <title>Caerostris extrusa draft genome.</title>
        <authorList>
            <person name="Kono N."/>
            <person name="Arakawa K."/>
        </authorList>
    </citation>
    <scope>NUCLEOTIDE SEQUENCE [LARGE SCALE GENOMIC DNA]</scope>
</reference>
<gene>
    <name evidence="2" type="ORF">CEXT_733861</name>
</gene>
<feature type="transmembrane region" description="Helical" evidence="1">
    <location>
        <begin position="66"/>
        <end position="87"/>
    </location>
</feature>
<keyword evidence="1" id="KW-1133">Transmembrane helix</keyword>
<keyword evidence="1" id="KW-0472">Membrane</keyword>
<keyword evidence="3" id="KW-1185">Reference proteome</keyword>
<dbReference type="Proteomes" id="UP001054945">
    <property type="component" value="Unassembled WGS sequence"/>
</dbReference>
<evidence type="ECO:0000313" key="2">
    <source>
        <dbReference type="EMBL" id="GIY63005.1"/>
    </source>
</evidence>
<accession>A0AAV4UZ61</accession>